<comment type="caution">
    <text evidence="1">The sequence shown here is derived from an EMBL/GenBank/DDBJ whole genome shotgun (WGS) entry which is preliminary data.</text>
</comment>
<keyword evidence="2" id="KW-1185">Reference proteome</keyword>
<dbReference type="EMBL" id="JACVXA010000001">
    <property type="protein sequence ID" value="MBE3636613.1"/>
    <property type="molecule type" value="Genomic_DNA"/>
</dbReference>
<proteinExistence type="predicted"/>
<protein>
    <submittedName>
        <fullName evidence="1">SlyX family protein</fullName>
    </submittedName>
</protein>
<name>A0A8J7CYJ5_9RHOB</name>
<dbReference type="InterPro" id="IPR007236">
    <property type="entry name" value="SlyX"/>
</dbReference>
<sequence>MTDTQALEEKIAHLERMVADLSDEVARRGRETDRLSRLVGMLAEREAAREADGADFIPLADQRPPHW</sequence>
<organism evidence="1 2">
    <name type="scientific">Mangrovicoccus algicola</name>
    <dbReference type="NCBI Taxonomy" id="2771008"/>
    <lineage>
        <taxon>Bacteria</taxon>
        <taxon>Pseudomonadati</taxon>
        <taxon>Pseudomonadota</taxon>
        <taxon>Alphaproteobacteria</taxon>
        <taxon>Rhodobacterales</taxon>
        <taxon>Paracoccaceae</taxon>
        <taxon>Mangrovicoccus</taxon>
    </lineage>
</organism>
<dbReference type="Pfam" id="PF04102">
    <property type="entry name" value="SlyX"/>
    <property type="match status" value="1"/>
</dbReference>
<dbReference type="Proteomes" id="UP000609121">
    <property type="component" value="Unassembled WGS sequence"/>
</dbReference>
<reference evidence="1" key="1">
    <citation type="submission" date="2020-09" db="EMBL/GenBank/DDBJ databases">
        <title>A novel bacterium of genus Mangrovicoccus, isolated from South China Sea.</title>
        <authorList>
            <person name="Huang H."/>
            <person name="Mo K."/>
            <person name="Hu Y."/>
        </authorList>
    </citation>
    <scope>NUCLEOTIDE SEQUENCE</scope>
    <source>
        <strain evidence="1">HB182678</strain>
    </source>
</reference>
<dbReference type="AlphaFoldDB" id="A0A8J7CYJ5"/>
<accession>A0A8J7CYJ5</accession>
<evidence type="ECO:0000313" key="1">
    <source>
        <dbReference type="EMBL" id="MBE3636613.1"/>
    </source>
</evidence>
<dbReference type="RefSeq" id="WP_193178799.1">
    <property type="nucleotide sequence ID" value="NZ_JACVXA010000001.1"/>
</dbReference>
<gene>
    <name evidence="1" type="ORF">ICN82_00170</name>
</gene>
<evidence type="ECO:0000313" key="2">
    <source>
        <dbReference type="Proteomes" id="UP000609121"/>
    </source>
</evidence>